<accession>A0A7R9G0Q4</accession>
<evidence type="ECO:0000313" key="2">
    <source>
        <dbReference type="EMBL" id="CAD7261449.1"/>
    </source>
</evidence>
<dbReference type="AlphaFoldDB" id="A0A7R9G0Q4"/>
<gene>
    <name evidence="2" type="ORF">TSIB3V08_LOCUS5585</name>
</gene>
<sequence>MRTGPMCVWRESGKPLWKTILENHFGKNLTTPDRDSNLNLPIIGSLVYCKSSVLDHAASEAGLIPIVYSLAFYIAVTAVPVVENSLFCSISRVGMSVVGLELKKKKKTDTLSVILAPALPTPFPQHLSQWSVRLVMFFSFSLERFSLIYISFWVFICVSPILGHMAAFRSVSLHNLLQRRERSLTTITKKYINQEGQVRVERLNSSVFDFRSEENTSASKETFVSGTEETPLKLTNTFKNSRSSDQKL</sequence>
<keyword evidence="1" id="KW-1133">Transmembrane helix</keyword>
<dbReference type="EMBL" id="OC002204">
    <property type="protein sequence ID" value="CAD7261449.1"/>
    <property type="molecule type" value="Genomic_DNA"/>
</dbReference>
<reference evidence="2" key="1">
    <citation type="submission" date="2020-11" db="EMBL/GenBank/DDBJ databases">
        <authorList>
            <person name="Tran Van P."/>
        </authorList>
    </citation>
    <scope>NUCLEOTIDE SEQUENCE</scope>
</reference>
<name>A0A7R9G0Q4_TIMSH</name>
<feature type="transmembrane region" description="Helical" evidence="1">
    <location>
        <begin position="147"/>
        <end position="168"/>
    </location>
</feature>
<proteinExistence type="predicted"/>
<keyword evidence="1" id="KW-0812">Transmembrane</keyword>
<organism evidence="2">
    <name type="scientific">Timema shepardi</name>
    <name type="common">Walking stick</name>
    <dbReference type="NCBI Taxonomy" id="629360"/>
    <lineage>
        <taxon>Eukaryota</taxon>
        <taxon>Metazoa</taxon>
        <taxon>Ecdysozoa</taxon>
        <taxon>Arthropoda</taxon>
        <taxon>Hexapoda</taxon>
        <taxon>Insecta</taxon>
        <taxon>Pterygota</taxon>
        <taxon>Neoptera</taxon>
        <taxon>Polyneoptera</taxon>
        <taxon>Phasmatodea</taxon>
        <taxon>Timematodea</taxon>
        <taxon>Timematoidea</taxon>
        <taxon>Timematidae</taxon>
        <taxon>Timema</taxon>
    </lineage>
</organism>
<protein>
    <submittedName>
        <fullName evidence="2">Uncharacterized protein</fullName>
    </submittedName>
</protein>
<keyword evidence="1" id="KW-0472">Membrane</keyword>
<evidence type="ECO:0000256" key="1">
    <source>
        <dbReference type="SAM" id="Phobius"/>
    </source>
</evidence>